<comment type="caution">
    <text evidence="2">The sequence shown here is derived from an EMBL/GenBank/DDBJ whole genome shotgun (WGS) entry which is preliminary data.</text>
</comment>
<accession>A0ABS4KS08</accession>
<dbReference type="PANTHER" id="PTHR12110:SF41">
    <property type="entry name" value="INOSOSE DEHYDRATASE"/>
    <property type="match status" value="1"/>
</dbReference>
<sequence>MTIKIGTAPDSWGVWFPDNNKQVSWERCMDEMQKAGYEYVELGPWGYFPTDYESLNAELEKRKLKLVAGTVGGNYVDDASIDNMFKTIDELAPLLKKFPTAKYVVMLADMYTDLMTGKLAMPKKLTEDQWNQLYKNVQRVCDHIRSYGLVPAFHPHVDSYIQTEEEIERLLANTDATLCLDTGHHVYGGGEPISFYKKHYKRIPYLHIKKCDMNVKKEMDKNGWSFAKAVTKDIMCEPGKGSIDFKELFDFMNKIGYDGYAVVEQDLYPVLSFDVPFPIAKRTRDYLKSLGV</sequence>
<keyword evidence="2" id="KW-0456">Lyase</keyword>
<proteinExistence type="predicted"/>
<keyword evidence="3" id="KW-1185">Reference proteome</keyword>
<dbReference type="EC" id="4.2.1.44" evidence="2"/>
<dbReference type="InterPro" id="IPR050312">
    <property type="entry name" value="IolE/XylAMocC-like"/>
</dbReference>
<evidence type="ECO:0000259" key="1">
    <source>
        <dbReference type="Pfam" id="PF01261"/>
    </source>
</evidence>
<feature type="domain" description="Xylose isomerase-like TIM barrel" evidence="1">
    <location>
        <begin position="30"/>
        <end position="266"/>
    </location>
</feature>
<dbReference type="SUPFAM" id="SSF51658">
    <property type="entry name" value="Xylose isomerase-like"/>
    <property type="match status" value="1"/>
</dbReference>
<dbReference type="PANTHER" id="PTHR12110">
    <property type="entry name" value="HYDROXYPYRUVATE ISOMERASE"/>
    <property type="match status" value="1"/>
</dbReference>
<name>A0ABS4KS08_9CLOT</name>
<dbReference type="Gene3D" id="3.20.20.150">
    <property type="entry name" value="Divalent-metal-dependent TIM barrel enzymes"/>
    <property type="match status" value="1"/>
</dbReference>
<dbReference type="GO" id="GO:0050114">
    <property type="term" value="F:myo-inosose-2 dehydratase activity"/>
    <property type="evidence" value="ECO:0007669"/>
    <property type="project" value="UniProtKB-EC"/>
</dbReference>
<dbReference type="Proteomes" id="UP001519307">
    <property type="component" value="Unassembled WGS sequence"/>
</dbReference>
<dbReference type="InterPro" id="IPR036237">
    <property type="entry name" value="Xyl_isomerase-like_sf"/>
</dbReference>
<dbReference type="RefSeq" id="WP_209701984.1">
    <property type="nucleotide sequence ID" value="NZ_JAGGLM010000007.1"/>
</dbReference>
<organism evidence="2 3">
    <name type="scientific">Clostridium algifaecis</name>
    <dbReference type="NCBI Taxonomy" id="1472040"/>
    <lineage>
        <taxon>Bacteria</taxon>
        <taxon>Bacillati</taxon>
        <taxon>Bacillota</taxon>
        <taxon>Clostridia</taxon>
        <taxon>Eubacteriales</taxon>
        <taxon>Clostridiaceae</taxon>
        <taxon>Clostridium</taxon>
    </lineage>
</organism>
<dbReference type="EMBL" id="JAGGLM010000007">
    <property type="protein sequence ID" value="MBP2032824.1"/>
    <property type="molecule type" value="Genomic_DNA"/>
</dbReference>
<dbReference type="InterPro" id="IPR013022">
    <property type="entry name" value="Xyl_isomerase-like_TIM-brl"/>
</dbReference>
<protein>
    <submittedName>
        <fullName evidence="2">Inosose dehydratase</fullName>
        <ecNumber evidence="2">4.2.1.44</ecNumber>
    </submittedName>
</protein>
<dbReference type="Pfam" id="PF01261">
    <property type="entry name" value="AP_endonuc_2"/>
    <property type="match status" value="1"/>
</dbReference>
<evidence type="ECO:0000313" key="3">
    <source>
        <dbReference type="Proteomes" id="UP001519307"/>
    </source>
</evidence>
<reference evidence="2 3" key="1">
    <citation type="submission" date="2021-03" db="EMBL/GenBank/DDBJ databases">
        <title>Genomic Encyclopedia of Type Strains, Phase IV (KMG-IV): sequencing the most valuable type-strain genomes for metagenomic binning, comparative biology and taxonomic classification.</title>
        <authorList>
            <person name="Goeker M."/>
        </authorList>
    </citation>
    <scope>NUCLEOTIDE SEQUENCE [LARGE SCALE GENOMIC DNA]</scope>
    <source>
        <strain evidence="2 3">DSM 28783</strain>
    </source>
</reference>
<gene>
    <name evidence="2" type="ORF">J2Z42_001498</name>
</gene>
<evidence type="ECO:0000313" key="2">
    <source>
        <dbReference type="EMBL" id="MBP2032824.1"/>
    </source>
</evidence>